<gene>
    <name evidence="2" type="ORF">NJT12_20335</name>
</gene>
<sequence length="364" mass="42313">MEEKLKSYERTIKRKHSFNWTPKYREEFRTSLSKIVFIPIVEKAVLKLGWDVVFKDDNSVEAKRKELALGIEKWTEAITITFNHGNVVVQSQSLGNEIWDNGRNSKRVGLFIHVFKETEKEFDREALNELERETEKKNNWDDYIIPEKLAEPTTPRNKNFSILVIGGLLISLGLGFVIAEISVYGIYLIGLFEVLVGLAIAFSLKYLIQWSNFTELAKIRFLLYGMVFLTYFSNQYFQYEIILRENSLEGINFLQFIEIRLLQGLTIKTLNTGWIGLVLSWGLQLVLTYFVAYLKLISIIASYQLRKIPTEVLDFCNYHFIKGKTGEEVRSELSKKGWTQTENQNEVFEAMGAVYGSMELRRSK</sequence>
<accession>A0ABT4WHE5</accession>
<feature type="transmembrane region" description="Helical" evidence="1">
    <location>
        <begin position="219"/>
        <end position="237"/>
    </location>
</feature>
<proteinExistence type="predicted"/>
<feature type="transmembrane region" description="Helical" evidence="1">
    <location>
        <begin position="274"/>
        <end position="297"/>
    </location>
</feature>
<feature type="transmembrane region" description="Helical" evidence="1">
    <location>
        <begin position="160"/>
        <end position="178"/>
    </location>
</feature>
<protein>
    <submittedName>
        <fullName evidence="2">Uncharacterized protein</fullName>
    </submittedName>
</protein>
<evidence type="ECO:0000256" key="1">
    <source>
        <dbReference type="SAM" id="Phobius"/>
    </source>
</evidence>
<keyword evidence="3" id="KW-1185">Reference proteome</keyword>
<organism evidence="2 3">
    <name type="scientific">Flavobacterium azizsancarii</name>
    <dbReference type="NCBI Taxonomy" id="2961580"/>
    <lineage>
        <taxon>Bacteria</taxon>
        <taxon>Pseudomonadati</taxon>
        <taxon>Bacteroidota</taxon>
        <taxon>Flavobacteriia</taxon>
        <taxon>Flavobacteriales</taxon>
        <taxon>Flavobacteriaceae</taxon>
        <taxon>Flavobacterium</taxon>
    </lineage>
</organism>
<feature type="transmembrane region" description="Helical" evidence="1">
    <location>
        <begin position="184"/>
        <end position="207"/>
    </location>
</feature>
<keyword evidence="1" id="KW-1133">Transmembrane helix</keyword>
<keyword evidence="1" id="KW-0812">Transmembrane</keyword>
<comment type="caution">
    <text evidence="2">The sequence shown here is derived from an EMBL/GenBank/DDBJ whole genome shotgun (WGS) entry which is preliminary data.</text>
</comment>
<keyword evidence="1" id="KW-0472">Membrane</keyword>
<reference evidence="2 3" key="1">
    <citation type="journal article" date="2023" name="Chemosphere">
        <title>Whole genome analysis of Flavobacterium aziz-sancarii sp. nov., isolated from Ardley Island (Antarctica), revealed a rich resistome and bioremediation potential.</title>
        <authorList>
            <person name="Otur C."/>
            <person name="Okay S."/>
            <person name="Kurt-Kizildogan A."/>
        </authorList>
    </citation>
    <scope>NUCLEOTIDE SEQUENCE [LARGE SCALE GENOMIC DNA]</scope>
    <source>
        <strain evidence="2 3">AC</strain>
    </source>
</reference>
<dbReference type="Proteomes" id="UP001212170">
    <property type="component" value="Unassembled WGS sequence"/>
</dbReference>
<name>A0ABT4WHE5_9FLAO</name>
<dbReference type="RefSeq" id="WP_271337775.1">
    <property type="nucleotide sequence ID" value="NZ_JAMZNK010000046.1"/>
</dbReference>
<dbReference type="EMBL" id="JAMZNK010000046">
    <property type="protein sequence ID" value="MDA6071976.1"/>
    <property type="molecule type" value="Genomic_DNA"/>
</dbReference>
<evidence type="ECO:0000313" key="3">
    <source>
        <dbReference type="Proteomes" id="UP001212170"/>
    </source>
</evidence>
<evidence type="ECO:0000313" key="2">
    <source>
        <dbReference type="EMBL" id="MDA6071976.1"/>
    </source>
</evidence>